<dbReference type="Gene3D" id="3.80.10.10">
    <property type="entry name" value="Ribonuclease Inhibitor"/>
    <property type="match status" value="1"/>
</dbReference>
<gene>
    <name evidence="1" type="ORF">BDP27DRAFT_134804</name>
</gene>
<keyword evidence="2" id="KW-1185">Reference proteome</keyword>
<dbReference type="Proteomes" id="UP000772434">
    <property type="component" value="Unassembled WGS sequence"/>
</dbReference>
<accession>A0A9P5P314</accession>
<proteinExistence type="predicted"/>
<dbReference type="OrthoDB" id="3063971at2759"/>
<sequence length="362" mass="41443">MGRWKELAYYHNEHNGSYAMTDLLNRCDGLTSVSFPILSKLCMSASMARTDLFNLFFSSRAPKLRDMALGYTFFDRPIRFNPRSRITHMDFIPGRLTFRICSKTAQAPFFGNARIMAVLQGSSSDDHFLFHFLFHLLSTLETLTVRHGYWTPAPSASNSVFPTLRLPSLKALHLEKSKSRWMLYDVYAEGKPWSNFEPFMAFVKQSFSQLTTFSIQKLYISDANLVCILEHLPTLQDLTVDDDDISPERSPISVEFVESLHGYVSSFLRPQESPIVPRLRSLKLLNVAATTFRDLSVVNMVQSRWRPTRLHEVGTCARVDCLREFIMIFRKRLEDDAGSVYSALALFEEEGMRVVVGQSDEA</sequence>
<name>A0A9P5P314_9AGAR</name>
<dbReference type="AlphaFoldDB" id="A0A9P5P314"/>
<evidence type="ECO:0000313" key="1">
    <source>
        <dbReference type="EMBL" id="KAF9019822.1"/>
    </source>
</evidence>
<dbReference type="SUPFAM" id="SSF52047">
    <property type="entry name" value="RNI-like"/>
    <property type="match status" value="1"/>
</dbReference>
<organism evidence="1 2">
    <name type="scientific">Rhodocollybia butyracea</name>
    <dbReference type="NCBI Taxonomy" id="206335"/>
    <lineage>
        <taxon>Eukaryota</taxon>
        <taxon>Fungi</taxon>
        <taxon>Dikarya</taxon>
        <taxon>Basidiomycota</taxon>
        <taxon>Agaricomycotina</taxon>
        <taxon>Agaricomycetes</taxon>
        <taxon>Agaricomycetidae</taxon>
        <taxon>Agaricales</taxon>
        <taxon>Marasmiineae</taxon>
        <taxon>Omphalotaceae</taxon>
        <taxon>Rhodocollybia</taxon>
    </lineage>
</organism>
<protein>
    <submittedName>
        <fullName evidence="1">Uncharacterized protein</fullName>
    </submittedName>
</protein>
<comment type="caution">
    <text evidence="1">The sequence shown here is derived from an EMBL/GenBank/DDBJ whole genome shotgun (WGS) entry which is preliminary data.</text>
</comment>
<dbReference type="InterPro" id="IPR032675">
    <property type="entry name" value="LRR_dom_sf"/>
</dbReference>
<reference evidence="1" key="1">
    <citation type="submission" date="2020-11" db="EMBL/GenBank/DDBJ databases">
        <authorList>
            <consortium name="DOE Joint Genome Institute"/>
            <person name="Ahrendt S."/>
            <person name="Riley R."/>
            <person name="Andreopoulos W."/>
            <person name="Labutti K."/>
            <person name="Pangilinan J."/>
            <person name="Ruiz-Duenas F.J."/>
            <person name="Barrasa J.M."/>
            <person name="Sanchez-Garcia M."/>
            <person name="Camarero S."/>
            <person name="Miyauchi S."/>
            <person name="Serrano A."/>
            <person name="Linde D."/>
            <person name="Babiker R."/>
            <person name="Drula E."/>
            <person name="Ayuso-Fernandez I."/>
            <person name="Pacheco R."/>
            <person name="Padilla G."/>
            <person name="Ferreira P."/>
            <person name="Barriuso J."/>
            <person name="Kellner H."/>
            <person name="Castanera R."/>
            <person name="Alfaro M."/>
            <person name="Ramirez L."/>
            <person name="Pisabarro A.G."/>
            <person name="Kuo A."/>
            <person name="Tritt A."/>
            <person name="Lipzen A."/>
            <person name="He G."/>
            <person name="Yan M."/>
            <person name="Ng V."/>
            <person name="Cullen D."/>
            <person name="Martin F."/>
            <person name="Rosso M.-N."/>
            <person name="Henrissat B."/>
            <person name="Hibbett D."/>
            <person name="Martinez A.T."/>
            <person name="Grigoriev I.V."/>
        </authorList>
    </citation>
    <scope>NUCLEOTIDE SEQUENCE</scope>
    <source>
        <strain evidence="1">AH 40177</strain>
    </source>
</reference>
<evidence type="ECO:0000313" key="2">
    <source>
        <dbReference type="Proteomes" id="UP000772434"/>
    </source>
</evidence>
<dbReference type="EMBL" id="JADNRY010001190">
    <property type="protein sequence ID" value="KAF9019822.1"/>
    <property type="molecule type" value="Genomic_DNA"/>
</dbReference>